<keyword evidence="3" id="KW-0472">Membrane</keyword>
<dbReference type="Gene3D" id="3.30.70.270">
    <property type="match status" value="1"/>
</dbReference>
<dbReference type="SUPFAM" id="SSF55073">
    <property type="entry name" value="Nucleotide cyclase"/>
    <property type="match status" value="1"/>
</dbReference>
<dbReference type="EMBL" id="JAGWCR010000002">
    <property type="protein sequence ID" value="MBS3647882.1"/>
    <property type="molecule type" value="Genomic_DNA"/>
</dbReference>
<proteinExistence type="predicted"/>
<dbReference type="GO" id="GO:0052621">
    <property type="term" value="F:diguanylate cyclase activity"/>
    <property type="evidence" value="ECO:0007669"/>
    <property type="project" value="UniProtKB-EC"/>
</dbReference>
<feature type="transmembrane region" description="Helical" evidence="3">
    <location>
        <begin position="149"/>
        <end position="171"/>
    </location>
</feature>
<sequence length="397" mass="42621">MQSGHFIALLNHGIALALSAAFLALWLYQRQRRYLAFLALGYACTALGFLMQIISPFGFALSRMLSCTAFLVGCCCISGAIIAGYGRRVPFVVLGLLSAAGIASFFWFMFIEPNLIWRVYALNVALGGISLVAAAELRPVSRNGTIETIVFVLALLSGLNFLARTLLALWIDGPDVSYSGFHQSVYWTSALLSQALVAIVLAFCLFGSATLDVVRSLQADSRTDPLSGLLNRRGLAEKAPPFFSPSKRSPSAIGLVLADLDHFKRINDTYGHAAGDAAIVAFARLLRQHGADKESLVARIGGEEFAVLLPNCDLAGARLFAESVRTGLSAVAPEAFADHQVPLTCSFGVAERVNGEDLNALIERADEALMQAKRAGRDRVRVTYLRPAAGMLLHAAA</sequence>
<dbReference type="PROSITE" id="PS50887">
    <property type="entry name" value="GGDEF"/>
    <property type="match status" value="1"/>
</dbReference>
<dbReference type="NCBIfam" id="TIGR00254">
    <property type="entry name" value="GGDEF"/>
    <property type="match status" value="1"/>
</dbReference>
<dbReference type="GO" id="GO:1902201">
    <property type="term" value="P:negative regulation of bacterial-type flagellum-dependent cell motility"/>
    <property type="evidence" value="ECO:0007669"/>
    <property type="project" value="TreeGrafter"/>
</dbReference>
<dbReference type="InterPro" id="IPR050469">
    <property type="entry name" value="Diguanylate_Cyclase"/>
</dbReference>
<gene>
    <name evidence="5" type="ORF">KEU06_04470</name>
</gene>
<organism evidence="5 6">
    <name type="scientific">Pseudaminobacter soli</name>
    <name type="common">ex Zhang et al. 2022</name>
    <dbReference type="NCBI Taxonomy" id="2831468"/>
    <lineage>
        <taxon>Bacteria</taxon>
        <taxon>Pseudomonadati</taxon>
        <taxon>Pseudomonadota</taxon>
        <taxon>Alphaproteobacteria</taxon>
        <taxon>Hyphomicrobiales</taxon>
        <taxon>Phyllobacteriaceae</taxon>
        <taxon>Pseudaminobacter</taxon>
    </lineage>
</organism>
<name>A0A942I1F3_9HYPH</name>
<dbReference type="AlphaFoldDB" id="A0A942I1F3"/>
<dbReference type="Pfam" id="PF00990">
    <property type="entry name" value="GGDEF"/>
    <property type="match status" value="1"/>
</dbReference>
<feature type="transmembrane region" description="Helical" evidence="3">
    <location>
        <begin position="115"/>
        <end position="137"/>
    </location>
</feature>
<keyword evidence="3" id="KW-1133">Transmembrane helix</keyword>
<keyword evidence="6" id="KW-1185">Reference proteome</keyword>
<feature type="transmembrane region" description="Helical" evidence="3">
    <location>
        <begin position="89"/>
        <end position="109"/>
    </location>
</feature>
<feature type="transmembrane region" description="Helical" evidence="3">
    <location>
        <begin position="35"/>
        <end position="54"/>
    </location>
</feature>
<dbReference type="CDD" id="cd01949">
    <property type="entry name" value="GGDEF"/>
    <property type="match status" value="1"/>
</dbReference>
<dbReference type="FunFam" id="3.30.70.270:FF:000001">
    <property type="entry name" value="Diguanylate cyclase domain protein"/>
    <property type="match status" value="1"/>
</dbReference>
<accession>A0A942I1F3</accession>
<feature type="transmembrane region" description="Helical" evidence="3">
    <location>
        <begin position="6"/>
        <end position="28"/>
    </location>
</feature>
<comment type="caution">
    <text evidence="5">The sequence shown here is derived from an EMBL/GenBank/DDBJ whole genome shotgun (WGS) entry which is preliminary data.</text>
</comment>
<feature type="transmembrane region" description="Helical" evidence="3">
    <location>
        <begin position="60"/>
        <end position="82"/>
    </location>
</feature>
<dbReference type="SMART" id="SM00267">
    <property type="entry name" value="GGDEF"/>
    <property type="match status" value="1"/>
</dbReference>
<evidence type="ECO:0000256" key="1">
    <source>
        <dbReference type="ARBA" id="ARBA00012528"/>
    </source>
</evidence>
<dbReference type="GO" id="GO:0005886">
    <property type="term" value="C:plasma membrane"/>
    <property type="evidence" value="ECO:0007669"/>
    <property type="project" value="TreeGrafter"/>
</dbReference>
<keyword evidence="3" id="KW-0812">Transmembrane</keyword>
<feature type="transmembrane region" description="Helical" evidence="3">
    <location>
        <begin position="191"/>
        <end position="214"/>
    </location>
</feature>
<evidence type="ECO:0000259" key="4">
    <source>
        <dbReference type="PROSITE" id="PS50887"/>
    </source>
</evidence>
<dbReference type="PANTHER" id="PTHR45138">
    <property type="entry name" value="REGULATORY COMPONENTS OF SENSORY TRANSDUCTION SYSTEM"/>
    <property type="match status" value="1"/>
</dbReference>
<reference evidence="5" key="1">
    <citation type="submission" date="2021-04" db="EMBL/GenBank/DDBJ databases">
        <title>Pseudaminobacter soli sp. nov., isolated from paddy soil contaminated by heavy metals.</title>
        <authorList>
            <person name="Zhang K."/>
        </authorList>
    </citation>
    <scope>NUCLEOTIDE SEQUENCE</scope>
    <source>
        <strain evidence="5">19-2017</strain>
    </source>
</reference>
<dbReference type="InterPro" id="IPR043128">
    <property type="entry name" value="Rev_trsase/Diguanyl_cyclase"/>
</dbReference>
<dbReference type="Proteomes" id="UP000680348">
    <property type="component" value="Unassembled WGS sequence"/>
</dbReference>
<evidence type="ECO:0000256" key="3">
    <source>
        <dbReference type="SAM" id="Phobius"/>
    </source>
</evidence>
<dbReference type="InterPro" id="IPR000160">
    <property type="entry name" value="GGDEF_dom"/>
</dbReference>
<dbReference type="EC" id="2.7.7.65" evidence="1"/>
<dbReference type="GO" id="GO:0043709">
    <property type="term" value="P:cell adhesion involved in single-species biofilm formation"/>
    <property type="evidence" value="ECO:0007669"/>
    <property type="project" value="TreeGrafter"/>
</dbReference>
<dbReference type="PANTHER" id="PTHR45138:SF9">
    <property type="entry name" value="DIGUANYLATE CYCLASE DGCM-RELATED"/>
    <property type="match status" value="1"/>
</dbReference>
<dbReference type="RefSeq" id="WP_188253445.1">
    <property type="nucleotide sequence ID" value="NZ_JABVCF010000002.1"/>
</dbReference>
<protein>
    <recommendedName>
        <fullName evidence="1">diguanylate cyclase</fullName>
        <ecNumber evidence="1">2.7.7.65</ecNumber>
    </recommendedName>
</protein>
<comment type="catalytic activity">
    <reaction evidence="2">
        <text>2 GTP = 3',3'-c-di-GMP + 2 diphosphate</text>
        <dbReference type="Rhea" id="RHEA:24898"/>
        <dbReference type="ChEBI" id="CHEBI:33019"/>
        <dbReference type="ChEBI" id="CHEBI:37565"/>
        <dbReference type="ChEBI" id="CHEBI:58805"/>
        <dbReference type="EC" id="2.7.7.65"/>
    </reaction>
</comment>
<evidence type="ECO:0000313" key="6">
    <source>
        <dbReference type="Proteomes" id="UP000680348"/>
    </source>
</evidence>
<evidence type="ECO:0000313" key="5">
    <source>
        <dbReference type="EMBL" id="MBS3647882.1"/>
    </source>
</evidence>
<evidence type="ECO:0000256" key="2">
    <source>
        <dbReference type="ARBA" id="ARBA00034247"/>
    </source>
</evidence>
<feature type="domain" description="GGDEF" evidence="4">
    <location>
        <begin position="251"/>
        <end position="385"/>
    </location>
</feature>
<dbReference type="InterPro" id="IPR029787">
    <property type="entry name" value="Nucleotide_cyclase"/>
</dbReference>